<dbReference type="OrthoDB" id="63332at2"/>
<evidence type="ECO:0000256" key="1">
    <source>
        <dbReference type="ARBA" id="ARBA00023125"/>
    </source>
</evidence>
<dbReference type="GO" id="GO:0003700">
    <property type="term" value="F:DNA-binding transcription factor activity"/>
    <property type="evidence" value="ECO:0007669"/>
    <property type="project" value="TreeGrafter"/>
</dbReference>
<dbReference type="GO" id="GO:0000976">
    <property type="term" value="F:transcription cis-regulatory region binding"/>
    <property type="evidence" value="ECO:0007669"/>
    <property type="project" value="TreeGrafter"/>
</dbReference>
<dbReference type="SUPFAM" id="SSF46689">
    <property type="entry name" value="Homeodomain-like"/>
    <property type="match status" value="1"/>
</dbReference>
<dbReference type="InterPro" id="IPR009057">
    <property type="entry name" value="Homeodomain-like_sf"/>
</dbReference>
<evidence type="ECO:0000313" key="4">
    <source>
        <dbReference type="EMBL" id="PPC76241.1"/>
    </source>
</evidence>
<reference evidence="4 5" key="1">
    <citation type="submission" date="2018-02" db="EMBL/GenBank/DDBJ databases">
        <title>novel marine gammaproteobacteria from coastal saline agro ecosystem.</title>
        <authorList>
            <person name="Krishnan R."/>
            <person name="Ramesh Kumar N."/>
        </authorList>
    </citation>
    <scope>NUCLEOTIDE SEQUENCE [LARGE SCALE GENOMIC DNA]</scope>
    <source>
        <strain evidence="4 5">228</strain>
    </source>
</reference>
<accession>A0A2S5KN48</accession>
<dbReference type="InterPro" id="IPR041483">
    <property type="entry name" value="TetR_C_34"/>
</dbReference>
<dbReference type="Proteomes" id="UP000238196">
    <property type="component" value="Unassembled WGS sequence"/>
</dbReference>
<protein>
    <submittedName>
        <fullName evidence="4">TetR/AcrR family transcriptional regulator</fullName>
    </submittedName>
</protein>
<dbReference type="Pfam" id="PF00440">
    <property type="entry name" value="TetR_N"/>
    <property type="match status" value="1"/>
</dbReference>
<dbReference type="Gene3D" id="1.10.357.10">
    <property type="entry name" value="Tetracycline Repressor, domain 2"/>
    <property type="match status" value="1"/>
</dbReference>
<dbReference type="PANTHER" id="PTHR30055:SF184">
    <property type="entry name" value="HTH-TYPE TRANSCRIPTIONAL REGULATOR ETHR"/>
    <property type="match status" value="1"/>
</dbReference>
<evidence type="ECO:0000313" key="5">
    <source>
        <dbReference type="Proteomes" id="UP000238196"/>
    </source>
</evidence>
<dbReference type="AlphaFoldDB" id="A0A2S5KN48"/>
<comment type="caution">
    <text evidence="4">The sequence shown here is derived from an EMBL/GenBank/DDBJ whole genome shotgun (WGS) entry which is preliminary data.</text>
</comment>
<dbReference type="InterPro" id="IPR001647">
    <property type="entry name" value="HTH_TetR"/>
</dbReference>
<sequence>MSMSDKPVIHVRARSKAGKALRRQSILQAAEGLFAQDPTVLPTIAEISNDCGLAKGTIYIYFPSKEAIFLALLEEALSKWTERLCEVANDTGSPVAVVDALCDHLATHPRLMQLACLSTGVLEPNVTTEILFAFKHSISDNLHRTAQQLIPMFSDGRRENAVVQMLLQTYALLIGLWQLSHPTHCARGMSSPELERLQPAFVPTAHAALQRLWQIN</sequence>
<keyword evidence="1 2" id="KW-0238">DNA-binding</keyword>
<dbReference type="EMBL" id="PRLP01000055">
    <property type="protein sequence ID" value="PPC76241.1"/>
    <property type="molecule type" value="Genomic_DNA"/>
</dbReference>
<dbReference type="PROSITE" id="PS50977">
    <property type="entry name" value="HTH_TETR_2"/>
    <property type="match status" value="1"/>
</dbReference>
<gene>
    <name evidence="4" type="ORF">C4K68_16525</name>
</gene>
<dbReference type="PRINTS" id="PR00455">
    <property type="entry name" value="HTHTETR"/>
</dbReference>
<dbReference type="InterPro" id="IPR050109">
    <property type="entry name" value="HTH-type_TetR-like_transc_reg"/>
</dbReference>
<feature type="DNA-binding region" description="H-T-H motif" evidence="2">
    <location>
        <begin position="43"/>
        <end position="62"/>
    </location>
</feature>
<dbReference type="PANTHER" id="PTHR30055">
    <property type="entry name" value="HTH-TYPE TRANSCRIPTIONAL REGULATOR RUTR"/>
    <property type="match status" value="1"/>
</dbReference>
<name>A0A2S5KN48_9PROT</name>
<evidence type="ECO:0000256" key="2">
    <source>
        <dbReference type="PROSITE-ProRule" id="PRU00335"/>
    </source>
</evidence>
<proteinExistence type="predicted"/>
<evidence type="ECO:0000259" key="3">
    <source>
        <dbReference type="PROSITE" id="PS50977"/>
    </source>
</evidence>
<feature type="domain" description="HTH tetR-type" evidence="3">
    <location>
        <begin position="20"/>
        <end position="80"/>
    </location>
</feature>
<organism evidence="4 5">
    <name type="scientific">Proteobacteria bacterium 228</name>
    <dbReference type="NCBI Taxonomy" id="2083153"/>
    <lineage>
        <taxon>Bacteria</taxon>
        <taxon>Pseudomonadati</taxon>
        <taxon>Pseudomonadota</taxon>
    </lineage>
</organism>
<dbReference type="Pfam" id="PF17929">
    <property type="entry name" value="TetR_C_34"/>
    <property type="match status" value="1"/>
</dbReference>